<reference evidence="3 4" key="1">
    <citation type="journal article" date="2020" name="Nature">
        <title>Bacterial chemolithoautotrophy via manganese oxidation.</title>
        <authorList>
            <person name="Yu H."/>
            <person name="Leadbetter J.R."/>
        </authorList>
    </citation>
    <scope>NUCLEOTIDE SEQUENCE [LARGE SCALE GENOMIC DNA]</scope>
    <source>
        <strain evidence="3 4">Mn-1</strain>
    </source>
</reference>
<keyword evidence="4" id="KW-1185">Reference proteome</keyword>
<comment type="similarity">
    <text evidence="1">Belongs to the UPF0145 family.</text>
</comment>
<dbReference type="InterPro" id="IPR002765">
    <property type="entry name" value="UPF0145_YbjQ-like"/>
</dbReference>
<protein>
    <submittedName>
        <fullName evidence="3">Heavy metal-binding domain-containing protein</fullName>
    </submittedName>
</protein>
<dbReference type="PANTHER" id="PTHR34068:SF1">
    <property type="entry name" value="UPF0145 PROTEIN YBJQ"/>
    <property type="match status" value="1"/>
</dbReference>
<dbReference type="InterPro" id="IPR035439">
    <property type="entry name" value="UPF0145_dom_sf"/>
</dbReference>
<dbReference type="EMBL" id="VTOW01000002">
    <property type="protein sequence ID" value="NKE71157.1"/>
    <property type="molecule type" value="Genomic_DNA"/>
</dbReference>
<dbReference type="Pfam" id="PF01906">
    <property type="entry name" value="YbjQ_1"/>
    <property type="match status" value="1"/>
</dbReference>
<dbReference type="RefSeq" id="WP_168059533.1">
    <property type="nucleotide sequence ID" value="NZ_VTOW01000002.1"/>
</dbReference>
<dbReference type="AlphaFoldDB" id="A0A7X6DPT2"/>
<dbReference type="PANTHER" id="PTHR34068">
    <property type="entry name" value="UPF0145 PROTEIN YBJQ"/>
    <property type="match status" value="1"/>
</dbReference>
<accession>A0A7X6DPT2</accession>
<name>A0A7X6DPT2_9BACT</name>
<evidence type="ECO:0000256" key="2">
    <source>
        <dbReference type="SAM" id="MobiDB-lite"/>
    </source>
</evidence>
<comment type="caution">
    <text evidence="3">The sequence shown here is derived from an EMBL/GenBank/DDBJ whole genome shotgun (WGS) entry which is preliminary data.</text>
</comment>
<evidence type="ECO:0000313" key="3">
    <source>
        <dbReference type="EMBL" id="NKE71157.1"/>
    </source>
</evidence>
<gene>
    <name evidence="3" type="ORF">MNODULE_10455</name>
</gene>
<dbReference type="Gene3D" id="3.30.110.70">
    <property type="entry name" value="Hypothetical protein apc22750. Chain B"/>
    <property type="match status" value="1"/>
</dbReference>
<sequence>MICPNCGCEQREAGRCIQCQMTLPGVKEASASTPPPTPATTSKRGEKKEREESEEREEDPALSPPEQTEKEALKTNRKGPIRVVEPERRARHEEGAHKILITTTQKIEGRKVKNYFGLINANIIIELEDQIHSIPEKAVYSTNTTYRSHLKTGILLALRDLRGEAALFGANAVVGTSFNFHRIDPRSLLLSAVGTAVLIDELN</sequence>
<feature type="compositionally biased region" description="Basic and acidic residues" evidence="2">
    <location>
        <begin position="43"/>
        <end position="53"/>
    </location>
</feature>
<proteinExistence type="inferred from homology"/>
<evidence type="ECO:0000313" key="4">
    <source>
        <dbReference type="Proteomes" id="UP000534783"/>
    </source>
</evidence>
<dbReference type="Proteomes" id="UP000534783">
    <property type="component" value="Unassembled WGS sequence"/>
</dbReference>
<dbReference type="SUPFAM" id="SSF117782">
    <property type="entry name" value="YbjQ-like"/>
    <property type="match status" value="1"/>
</dbReference>
<organism evidence="3 4">
    <name type="scientific">Candidatus Manganitrophus noduliformans</name>
    <dbReference type="NCBI Taxonomy" id="2606439"/>
    <lineage>
        <taxon>Bacteria</taxon>
        <taxon>Pseudomonadati</taxon>
        <taxon>Nitrospirota</taxon>
        <taxon>Nitrospiria</taxon>
        <taxon>Candidatus Troglogloeales</taxon>
        <taxon>Candidatus Manganitrophaceae</taxon>
        <taxon>Candidatus Manganitrophus</taxon>
    </lineage>
</organism>
<evidence type="ECO:0000256" key="1">
    <source>
        <dbReference type="ARBA" id="ARBA00010751"/>
    </source>
</evidence>
<feature type="region of interest" description="Disordered" evidence="2">
    <location>
        <begin position="26"/>
        <end position="81"/>
    </location>
</feature>